<gene>
    <name evidence="2" type="ORF">BASA50_008768</name>
</gene>
<dbReference type="Proteomes" id="UP001648503">
    <property type="component" value="Unassembled WGS sequence"/>
</dbReference>
<dbReference type="PANTHER" id="PTHR45717:SF15">
    <property type="entry name" value="AGL218WP"/>
    <property type="match status" value="1"/>
</dbReference>
<dbReference type="PANTHER" id="PTHR45717">
    <property type="entry name" value="OS12G0527900 PROTEIN"/>
    <property type="match status" value="1"/>
</dbReference>
<evidence type="ECO:0000256" key="1">
    <source>
        <dbReference type="SAM" id="MobiDB-lite"/>
    </source>
</evidence>
<sequence length="510" mass="57761">MDAIDTSQFRLAYTLYTQLVAMASTTKALTQLPAAYYGRLIFAVQRNLHGILSSSSRTKGHRCSIEILDRMVASNVTPTASIHEMMLYTYAMQGDIAKMESTLTFLKSQNYSTTTSNTVSLVITGYIVGGLEALALEHFDNWRTTDKSIQPQLPFHTLLKAYSYIGDEKKFLHTLDYMRYGNETFPGTSMTHITYTIVATHYLKIRDLDTAEKWLSVYKSTRFALMDVVLFTIEVTIANLRGDHTQALAILRKMRDMHVPFRASTYAEEVIALAGSVSASDATASAVSESDNVQKKVWRSVMELKKHRYPEKRVLAAFAKMVGPVTTEADLIRVSNSIDTYQISFESTMMLLINGFAALGDAKSVKMLIGRLEWVQESRFHPNLYQQVLHAYLNSCEFNELIKFAFEMRKIPIKIHESTWNAIFAKARETPMVLDCITRYFTQWYPNTPVPSLNSHDQHGNDDQCDSEDQCDQDSQSSDNDQNYQNDTTDDSDLLDVLLDGKDPPDLDES</sequence>
<organism evidence="2 3">
    <name type="scientific">Batrachochytrium salamandrivorans</name>
    <dbReference type="NCBI Taxonomy" id="1357716"/>
    <lineage>
        <taxon>Eukaryota</taxon>
        <taxon>Fungi</taxon>
        <taxon>Fungi incertae sedis</taxon>
        <taxon>Chytridiomycota</taxon>
        <taxon>Chytridiomycota incertae sedis</taxon>
        <taxon>Chytridiomycetes</taxon>
        <taxon>Rhizophydiales</taxon>
        <taxon>Rhizophydiales incertae sedis</taxon>
        <taxon>Batrachochytrium</taxon>
    </lineage>
</organism>
<feature type="compositionally biased region" description="Acidic residues" evidence="1">
    <location>
        <begin position="463"/>
        <end position="472"/>
    </location>
</feature>
<feature type="compositionally biased region" description="Low complexity" evidence="1">
    <location>
        <begin position="473"/>
        <end position="487"/>
    </location>
</feature>
<evidence type="ECO:0008006" key="4">
    <source>
        <dbReference type="Google" id="ProtNLM"/>
    </source>
</evidence>
<comment type="caution">
    <text evidence="2">The sequence shown here is derived from an EMBL/GenBank/DDBJ whole genome shotgun (WGS) entry which is preliminary data.</text>
</comment>
<keyword evidence="3" id="KW-1185">Reference proteome</keyword>
<dbReference type="EMBL" id="JAFCIX010000412">
    <property type="protein sequence ID" value="KAH6591324.1"/>
    <property type="molecule type" value="Genomic_DNA"/>
</dbReference>
<reference evidence="2 3" key="1">
    <citation type="submission" date="2021-02" db="EMBL/GenBank/DDBJ databases">
        <title>Variation within the Batrachochytrium salamandrivorans European outbreak.</title>
        <authorList>
            <person name="Kelly M."/>
            <person name="Pasmans F."/>
            <person name="Shea T.P."/>
            <person name="Munoz J.F."/>
            <person name="Carranza S."/>
            <person name="Cuomo C.A."/>
            <person name="Martel A."/>
        </authorList>
    </citation>
    <scope>NUCLEOTIDE SEQUENCE [LARGE SCALE GENOMIC DNA]</scope>
    <source>
        <strain evidence="2 3">AMFP18/2</strain>
    </source>
</reference>
<dbReference type="InterPro" id="IPR011990">
    <property type="entry name" value="TPR-like_helical_dom_sf"/>
</dbReference>
<dbReference type="Gene3D" id="1.25.40.10">
    <property type="entry name" value="Tetratricopeptide repeat domain"/>
    <property type="match status" value="2"/>
</dbReference>
<accession>A0ABQ8F6A8</accession>
<protein>
    <recommendedName>
        <fullName evidence="4">Pentacotripeptide-repeat region of PRORP domain-containing protein</fullName>
    </recommendedName>
</protein>
<name>A0ABQ8F6A8_9FUNG</name>
<feature type="region of interest" description="Disordered" evidence="1">
    <location>
        <begin position="451"/>
        <end position="510"/>
    </location>
</feature>
<evidence type="ECO:0000313" key="2">
    <source>
        <dbReference type="EMBL" id="KAH6591324.1"/>
    </source>
</evidence>
<feature type="compositionally biased region" description="Basic and acidic residues" evidence="1">
    <location>
        <begin position="499"/>
        <end position="510"/>
    </location>
</feature>
<evidence type="ECO:0000313" key="3">
    <source>
        <dbReference type="Proteomes" id="UP001648503"/>
    </source>
</evidence>
<proteinExistence type="predicted"/>